<sequence length="230" mass="25436">MERGGVFSGGRGSSERCARSMWRSVISPVSFSPSRRRLSMNAATVAHSFSAPSETPKILTFSRLDRLSNSISLSSSCMFSFNMSVRTSSVFRVLSSSFAIRYSASLRLLFTLAISSFIIPSSLFSFRNPFSSSRINSRSPIAAALLVLARLLVVRFSLTFTTVPSCLVVQWQKHTDIQPNVSPHVFVAYSLNKLLRFQGDSHEITLVLSGALSPRCHCHDVPTGSQHYQF</sequence>
<dbReference type="EMBL" id="JAHRIQ010060721">
    <property type="protein sequence ID" value="MEQ2241299.1"/>
    <property type="molecule type" value="Genomic_DNA"/>
</dbReference>
<proteinExistence type="predicted"/>
<protein>
    <submittedName>
        <fullName evidence="1">Uncharacterized protein</fullName>
    </submittedName>
</protein>
<keyword evidence="2" id="KW-1185">Reference proteome</keyword>
<comment type="caution">
    <text evidence="1">The sequence shown here is derived from an EMBL/GenBank/DDBJ whole genome shotgun (WGS) entry which is preliminary data.</text>
</comment>
<evidence type="ECO:0000313" key="1">
    <source>
        <dbReference type="EMBL" id="MEQ2241299.1"/>
    </source>
</evidence>
<organism evidence="1 2">
    <name type="scientific">Ilyodon furcidens</name>
    <name type="common">goldbreast splitfin</name>
    <dbReference type="NCBI Taxonomy" id="33524"/>
    <lineage>
        <taxon>Eukaryota</taxon>
        <taxon>Metazoa</taxon>
        <taxon>Chordata</taxon>
        <taxon>Craniata</taxon>
        <taxon>Vertebrata</taxon>
        <taxon>Euteleostomi</taxon>
        <taxon>Actinopterygii</taxon>
        <taxon>Neopterygii</taxon>
        <taxon>Teleostei</taxon>
        <taxon>Neoteleostei</taxon>
        <taxon>Acanthomorphata</taxon>
        <taxon>Ovalentaria</taxon>
        <taxon>Atherinomorphae</taxon>
        <taxon>Cyprinodontiformes</taxon>
        <taxon>Goodeidae</taxon>
        <taxon>Ilyodon</taxon>
    </lineage>
</organism>
<name>A0ABV0U8L2_9TELE</name>
<accession>A0ABV0U8L2</accession>
<reference evidence="1 2" key="1">
    <citation type="submission" date="2021-06" db="EMBL/GenBank/DDBJ databases">
        <authorList>
            <person name="Palmer J.M."/>
        </authorList>
    </citation>
    <scope>NUCLEOTIDE SEQUENCE [LARGE SCALE GENOMIC DNA]</scope>
    <source>
        <strain evidence="2">if_2019</strain>
        <tissue evidence="1">Muscle</tissue>
    </source>
</reference>
<gene>
    <name evidence="1" type="ORF">ILYODFUR_023961</name>
</gene>
<dbReference type="Proteomes" id="UP001482620">
    <property type="component" value="Unassembled WGS sequence"/>
</dbReference>
<evidence type="ECO:0000313" key="2">
    <source>
        <dbReference type="Proteomes" id="UP001482620"/>
    </source>
</evidence>